<feature type="domain" description="Glycosyltransferase 61 catalytic" evidence="4">
    <location>
        <begin position="751"/>
        <end position="860"/>
    </location>
</feature>
<organism evidence="5 6">
    <name type="scientific">Bodo saltans</name>
    <name type="common">Flagellated protozoan</name>
    <dbReference type="NCBI Taxonomy" id="75058"/>
    <lineage>
        <taxon>Eukaryota</taxon>
        <taxon>Discoba</taxon>
        <taxon>Euglenozoa</taxon>
        <taxon>Kinetoplastea</taxon>
        <taxon>Metakinetoplastina</taxon>
        <taxon>Eubodonida</taxon>
        <taxon>Bodonidae</taxon>
        <taxon>Bodo</taxon>
    </lineage>
</organism>
<dbReference type="Proteomes" id="UP000051952">
    <property type="component" value="Unassembled WGS sequence"/>
</dbReference>
<evidence type="ECO:0000259" key="4">
    <source>
        <dbReference type="Pfam" id="PF04577"/>
    </source>
</evidence>
<evidence type="ECO:0000313" key="5">
    <source>
        <dbReference type="EMBL" id="CUG01194.1"/>
    </source>
</evidence>
<evidence type="ECO:0000256" key="2">
    <source>
        <dbReference type="ARBA" id="ARBA00022679"/>
    </source>
</evidence>
<keyword evidence="1" id="KW-0328">Glycosyltransferase</keyword>
<dbReference type="EMBL" id="CYKH01000492">
    <property type="protein sequence ID" value="CUG01194.1"/>
    <property type="molecule type" value="Genomic_DNA"/>
</dbReference>
<dbReference type="PANTHER" id="PTHR20961">
    <property type="entry name" value="GLYCOSYLTRANSFERASE"/>
    <property type="match status" value="1"/>
</dbReference>
<accession>A0A0S4IUY4</accession>
<evidence type="ECO:0000256" key="1">
    <source>
        <dbReference type="ARBA" id="ARBA00022676"/>
    </source>
</evidence>
<evidence type="ECO:0000313" key="6">
    <source>
        <dbReference type="Proteomes" id="UP000051952"/>
    </source>
</evidence>
<proteinExistence type="predicted"/>
<dbReference type="InterPro" id="IPR007657">
    <property type="entry name" value="Glycosyltransferase_61"/>
</dbReference>
<name>A0A0S4IUY4_BODSA</name>
<evidence type="ECO:0000256" key="3">
    <source>
        <dbReference type="ARBA" id="ARBA00023180"/>
    </source>
</evidence>
<protein>
    <submittedName>
        <fullName evidence="5">Membrane-associated protein, putative</fullName>
    </submittedName>
</protein>
<dbReference type="Pfam" id="PF04577">
    <property type="entry name" value="Glyco_transf_61"/>
    <property type="match status" value="1"/>
</dbReference>
<dbReference type="GO" id="GO:0016757">
    <property type="term" value="F:glycosyltransferase activity"/>
    <property type="evidence" value="ECO:0007669"/>
    <property type="project" value="UniProtKB-KW"/>
</dbReference>
<dbReference type="InterPro" id="IPR049625">
    <property type="entry name" value="Glyco_transf_61_cat"/>
</dbReference>
<gene>
    <name evidence="5" type="ORF">BSAL_69500</name>
</gene>
<keyword evidence="3" id="KW-0325">Glycoprotein</keyword>
<keyword evidence="6" id="KW-1185">Reference proteome</keyword>
<dbReference type="AlphaFoldDB" id="A0A0S4IUY4"/>
<dbReference type="VEuPathDB" id="TriTrypDB:BSAL_69500"/>
<keyword evidence="2" id="KW-0808">Transferase</keyword>
<sequence length="955" mass="105956">MSSKKFLVLVALILVAMIVFLGVGQRSVTVISTPATLSAATEPPRGMIVEDEVAVPTVPLDVGLTAVPNEWPFSKMAPGVLRQAIDVDFALPDQTVPVELLPMPSISLSSGVDNKSHDAMTKILEDELGANTNVGEEESQANQKTYRHLRRRSMRASALRMQRLFEATFESVATTTPSLEWASEVLLQLWSATSEPQAMRQALEAEKHACIDQWLHSAASAGKGTSRGHSDLRDVVRCVSVVNDGGACSPAAVRILYAAFGDPYSIRHLQRRTQTTEVIARRLQDPNTFATPQQNNSTTFRYLKQMEWSFPNNLTTELNALMWPPIRSIRPKAVANDVIGAKDGICHDDSSKFQNFPLTPERRTRLRILLRLDVTDLWTQLYTNAPPSTNSEGDRCPLSTLAHSNRLVSFMRRTRWMFDAFVPPFLNESLAYQSAPVRLLSTTSGFNRSDEFLRPPPQGMSTEEWARAVDATFRIEASRTVLGKVGSYKLSQLAAPLHYELDNVCLSPAGLGISAYSAPGFPSPKLPTELRDERRNRIRQIGIRRRASIPKHFVDVPLFLSTVQYQSDNLGHVLYRLGAQQSLMRDAWGPTNHLRLPPFATADEYVVAYVVIPNAVATFGERSSIRHFYQAFNQSWLSIATTAPVAKGATVDSIEEEEVCFRKAWIGQDALYMYHSLGTSPAMRKRYLQSAQASQKKVNSFFGYLKGRLQGCMLDPLLAFLNSPATARVKDDERIHMAGLRSWTRALAPTTTSPQQPKVLPIQVLVLQRRARRLGNLNKLLAAIALHYGVVKPVTDNITTPFELIDANFSKRPIVMTVVDVQDLPTAHQVALFSATDVLIGVHGTAFQWMLLMKRSAVVVELQYPGLGCVTQGVQGDASNPNCRLFCEFGKTSMAARLTHVARMTYHGVFGDGHATKYNIIIEEPQFLATFEAALCSLHVGARYSTQACYAHFAK</sequence>
<reference evidence="6" key="1">
    <citation type="submission" date="2015-09" db="EMBL/GenBank/DDBJ databases">
        <authorList>
            <consortium name="Pathogen Informatics"/>
        </authorList>
    </citation>
    <scope>NUCLEOTIDE SEQUENCE [LARGE SCALE GENOMIC DNA]</scope>
    <source>
        <strain evidence="6">Lake Konstanz</strain>
    </source>
</reference>